<dbReference type="KEGG" id="tsin:OXH18_06580"/>
<gene>
    <name evidence="1" type="ORF">OXH18_06580</name>
</gene>
<keyword evidence="2" id="KW-1185">Reference proteome</keyword>
<reference evidence="1" key="1">
    <citation type="submission" date="2022-12" db="EMBL/GenBank/DDBJ databases">
        <title>Polyphasic identification of a Novel Hot-Spring Cyanobacterium Ocullathermofonsia sinensis gen nov. sp. nov. and Genomic Insights on its Adaptations to the Thermal Habitat.</title>
        <authorList>
            <person name="Daroch M."/>
            <person name="Tang J."/>
            <person name="Jiang Y."/>
        </authorList>
    </citation>
    <scope>NUCLEOTIDE SEQUENCE</scope>
    <source>
        <strain evidence="1">PKUAC-SCTA174</strain>
    </source>
</reference>
<dbReference type="SUPFAM" id="SSF52799">
    <property type="entry name" value="(Phosphotyrosine protein) phosphatases II"/>
    <property type="match status" value="1"/>
</dbReference>
<protein>
    <submittedName>
        <fullName evidence="1">Uncharacterized protein</fullName>
    </submittedName>
</protein>
<dbReference type="RefSeq" id="WP_268611660.1">
    <property type="nucleotide sequence ID" value="NZ_CP113797.1"/>
</dbReference>
<name>A0A9E8ZE31_9CYAN</name>
<dbReference type="Gene3D" id="3.90.190.10">
    <property type="entry name" value="Protein tyrosine phosphatase superfamily"/>
    <property type="match status" value="1"/>
</dbReference>
<dbReference type="EMBL" id="CP113797">
    <property type="protein sequence ID" value="WAL61644.1"/>
    <property type="molecule type" value="Genomic_DNA"/>
</dbReference>
<evidence type="ECO:0000313" key="2">
    <source>
        <dbReference type="Proteomes" id="UP001163152"/>
    </source>
</evidence>
<dbReference type="AlphaFoldDB" id="A0A9E8ZE31"/>
<accession>A0A9E8ZE31</accession>
<proteinExistence type="predicted"/>
<evidence type="ECO:0000313" key="1">
    <source>
        <dbReference type="EMBL" id="WAL61644.1"/>
    </source>
</evidence>
<sequence length="143" mass="16134">MEVVRQINDELAIAGCISWQELQQLTEIGFKSILNLQQLSNDNLINEKQQIERLGLYYLNFAINHKRINTELVAIVLQQIDELPKPILVCSRSARLAAAMVLMHIAVRQGETLEQAFERAENLGLFDSPDYELASPLSIGSVK</sequence>
<dbReference type="Proteomes" id="UP001163152">
    <property type="component" value="Chromosome"/>
</dbReference>
<dbReference type="InterPro" id="IPR029021">
    <property type="entry name" value="Prot-tyrosine_phosphatase-like"/>
</dbReference>
<organism evidence="1 2">
    <name type="scientific">Thermocoleostomius sinensis A174</name>
    <dbReference type="NCBI Taxonomy" id="2016057"/>
    <lineage>
        <taxon>Bacteria</taxon>
        <taxon>Bacillati</taxon>
        <taxon>Cyanobacteriota</taxon>
        <taxon>Cyanophyceae</taxon>
        <taxon>Oculatellales</taxon>
        <taxon>Oculatellaceae</taxon>
        <taxon>Thermocoleostomius</taxon>
    </lineage>
</organism>